<feature type="transmembrane region" description="Helical" evidence="7">
    <location>
        <begin position="476"/>
        <end position="501"/>
    </location>
</feature>
<comment type="subcellular location">
    <subcellularLocation>
        <location evidence="1">Cell membrane</location>
        <topology evidence="1">Multi-pass membrane protein</topology>
    </subcellularLocation>
</comment>
<feature type="transmembrane region" description="Helical" evidence="7">
    <location>
        <begin position="249"/>
        <end position="276"/>
    </location>
</feature>
<feature type="domain" description="ABC3 transporter permease C-terminal" evidence="8">
    <location>
        <begin position="597"/>
        <end position="711"/>
    </location>
</feature>
<reference evidence="10 11" key="1">
    <citation type="submission" date="2016-09" db="EMBL/GenBank/DDBJ databases">
        <title>Pseudonocardia autotrophica DSM535, a candidate organism with high potential of specific P450 cytochromes.</title>
        <authorList>
            <person name="Grumaz C."/>
            <person name="Vainshtein Y."/>
            <person name="Kirstahler P."/>
            <person name="Sohn K."/>
        </authorList>
    </citation>
    <scope>NUCLEOTIDE SEQUENCE [LARGE SCALE GENOMIC DNA]</scope>
    <source>
        <strain evidence="10 11">DSM 535</strain>
    </source>
</reference>
<feature type="domain" description="ABC3 transporter permease C-terminal" evidence="8">
    <location>
        <begin position="255"/>
        <end position="374"/>
    </location>
</feature>
<dbReference type="RefSeq" id="WP_085910480.1">
    <property type="nucleotide sequence ID" value="NZ_AP018920.1"/>
</dbReference>
<evidence type="ECO:0000256" key="3">
    <source>
        <dbReference type="ARBA" id="ARBA00022692"/>
    </source>
</evidence>
<feature type="transmembrane region" description="Helical" evidence="7">
    <location>
        <begin position="639"/>
        <end position="666"/>
    </location>
</feature>
<feature type="transmembrane region" description="Helical" evidence="7">
    <location>
        <begin position="296"/>
        <end position="324"/>
    </location>
</feature>
<name>A0A1Y2NA12_PSEAH</name>
<comment type="similarity">
    <text evidence="6">Belongs to the ABC-4 integral membrane protein family.</text>
</comment>
<evidence type="ECO:0000256" key="6">
    <source>
        <dbReference type="ARBA" id="ARBA00038076"/>
    </source>
</evidence>
<evidence type="ECO:0000256" key="4">
    <source>
        <dbReference type="ARBA" id="ARBA00022989"/>
    </source>
</evidence>
<dbReference type="Proteomes" id="UP000194360">
    <property type="component" value="Unassembled WGS sequence"/>
</dbReference>
<dbReference type="PANTHER" id="PTHR30572:SF4">
    <property type="entry name" value="ABC TRANSPORTER PERMEASE YTRF"/>
    <property type="match status" value="1"/>
</dbReference>
<feature type="domain" description="MacB-like periplasmic core" evidence="9">
    <location>
        <begin position="20"/>
        <end position="183"/>
    </location>
</feature>
<comment type="caution">
    <text evidence="10">The sequence shown here is derived from an EMBL/GenBank/DDBJ whole genome shotgun (WGS) entry which is preliminary data.</text>
</comment>
<dbReference type="Pfam" id="PF02687">
    <property type="entry name" value="FtsX"/>
    <property type="match status" value="2"/>
</dbReference>
<dbReference type="InterPro" id="IPR050250">
    <property type="entry name" value="Macrolide_Exporter_MacB"/>
</dbReference>
<feature type="transmembrane region" description="Helical" evidence="7">
    <location>
        <begin position="678"/>
        <end position="698"/>
    </location>
</feature>
<organism evidence="10 11">
    <name type="scientific">Pseudonocardia autotrophica</name>
    <name type="common">Amycolata autotrophica</name>
    <name type="synonym">Nocardia autotrophica</name>
    <dbReference type="NCBI Taxonomy" id="2074"/>
    <lineage>
        <taxon>Bacteria</taxon>
        <taxon>Bacillati</taxon>
        <taxon>Actinomycetota</taxon>
        <taxon>Actinomycetes</taxon>
        <taxon>Pseudonocardiales</taxon>
        <taxon>Pseudonocardiaceae</taxon>
        <taxon>Pseudonocardia</taxon>
    </lineage>
</organism>
<dbReference type="OrthoDB" id="3566777at2"/>
<dbReference type="InterPro" id="IPR003838">
    <property type="entry name" value="ABC3_permease_C"/>
</dbReference>
<evidence type="ECO:0000256" key="1">
    <source>
        <dbReference type="ARBA" id="ARBA00004651"/>
    </source>
</evidence>
<evidence type="ECO:0000259" key="9">
    <source>
        <dbReference type="Pfam" id="PF12704"/>
    </source>
</evidence>
<dbReference type="EMBL" id="MIGB01000001">
    <property type="protein sequence ID" value="OSY44009.1"/>
    <property type="molecule type" value="Genomic_DNA"/>
</dbReference>
<evidence type="ECO:0000313" key="10">
    <source>
        <dbReference type="EMBL" id="OSY44009.1"/>
    </source>
</evidence>
<keyword evidence="4 7" id="KW-1133">Transmembrane helix</keyword>
<dbReference type="AlphaFoldDB" id="A0A1Y2NA12"/>
<keyword evidence="5 7" id="KW-0472">Membrane</keyword>
<keyword evidence="2" id="KW-1003">Cell membrane</keyword>
<evidence type="ECO:0000313" key="11">
    <source>
        <dbReference type="Proteomes" id="UP000194360"/>
    </source>
</evidence>
<feature type="transmembrane region" description="Helical" evidence="7">
    <location>
        <begin position="592"/>
        <end position="618"/>
    </location>
</feature>
<evidence type="ECO:0000256" key="5">
    <source>
        <dbReference type="ARBA" id="ARBA00023136"/>
    </source>
</evidence>
<keyword evidence="11" id="KW-1185">Reference proteome</keyword>
<accession>A0A1Y2NA12</accession>
<dbReference type="STRING" id="2074.BG845_00129"/>
<dbReference type="GO" id="GO:0022857">
    <property type="term" value="F:transmembrane transporter activity"/>
    <property type="evidence" value="ECO:0007669"/>
    <property type="project" value="TreeGrafter"/>
</dbReference>
<feature type="transmembrane region" description="Helical" evidence="7">
    <location>
        <begin position="344"/>
        <end position="363"/>
    </location>
</feature>
<evidence type="ECO:0000259" key="8">
    <source>
        <dbReference type="Pfam" id="PF02687"/>
    </source>
</evidence>
<keyword evidence="3 7" id="KW-0812">Transmembrane</keyword>
<evidence type="ECO:0000256" key="7">
    <source>
        <dbReference type="SAM" id="Phobius"/>
    </source>
</evidence>
<sequence>MNPATRAAVAGARRSPRRLLLTGLAVLVATVFAAASVLLTSTLRADLTENSSTVPAGATFALEADGSGGGAGGRAGVSVTDDTTDTAAVVDRLRTVPGVTAASASAETMVQVVAGSASGSWMIRTDPMTGPLSTLATPTDGRLPAGPDEVLIGAGTAERTGLGSGSTLEVDGRTLTVTGVVPVRYEYSDALVVQETDPAVAGFFGSRIAVAGDPDPAALAAVSGVTQVQPAEEQRAEDLARASTSANALLAGLSVFVGLALVAAAVVVASTFRIILARRTRELAMLRCVGASRGQVARSVLVEAALTGLVAGVAGALIAVGGGWAALAAAGASGADVPALVVPWGRIAGCVLLAVVVTVLAALSPALAAGRTPPVVALGAADATGARAPRARIRLPLAALAVVAAVALAVAGLGIGEPGLGTAAAALSGLAVFAAIVVAGPFVVSGVAALVAPLVARWAPGRIAVGNARRMSRRTAAMTTVLSLGVGLTAALLVSVAGASADIQATIERNYPADIVVMPGGDDEAATLAAQLDRSPDLTARVDDGLVLVDPVAGADPVAVRTAVVGGAGDAPVMFTADLQEQTESAIGVVRWIGLGLVGVTLLVAVVGVGVTMALSVSERTREIALLRTVGLSRVAARRAVAAEATLAGVVAAVLGVVLGAVYGVLALRTTGIGSLTGLPVGQLAGLAAGVVVVAVLASVGPMRRAGRVEPAHGVIA</sequence>
<feature type="transmembrane region" description="Helical" evidence="7">
    <location>
        <begin position="397"/>
        <end position="416"/>
    </location>
</feature>
<gene>
    <name evidence="10" type="primary">ytrF_1</name>
    <name evidence="10" type="ORF">BG845_00129</name>
</gene>
<feature type="transmembrane region" description="Helical" evidence="7">
    <location>
        <begin position="422"/>
        <end position="455"/>
    </location>
</feature>
<dbReference type="GO" id="GO:0005886">
    <property type="term" value="C:plasma membrane"/>
    <property type="evidence" value="ECO:0007669"/>
    <property type="project" value="UniProtKB-SubCell"/>
</dbReference>
<evidence type="ECO:0000256" key="2">
    <source>
        <dbReference type="ARBA" id="ARBA00022475"/>
    </source>
</evidence>
<dbReference type="Pfam" id="PF12704">
    <property type="entry name" value="MacB_PCD"/>
    <property type="match status" value="1"/>
</dbReference>
<dbReference type="PANTHER" id="PTHR30572">
    <property type="entry name" value="MEMBRANE COMPONENT OF TRANSPORTER-RELATED"/>
    <property type="match status" value="1"/>
</dbReference>
<protein>
    <submittedName>
        <fullName evidence="10">ABC transporter permease YtrF</fullName>
    </submittedName>
</protein>
<proteinExistence type="inferred from homology"/>
<dbReference type="InterPro" id="IPR025857">
    <property type="entry name" value="MacB_PCD"/>
</dbReference>